<evidence type="ECO:0000256" key="10">
    <source>
        <dbReference type="ARBA" id="ARBA00023126"/>
    </source>
</evidence>
<dbReference type="InterPro" id="IPR006183">
    <property type="entry name" value="Pgluconate_DH"/>
</dbReference>
<reference evidence="17 18" key="1">
    <citation type="submission" date="2016-10" db="EMBL/GenBank/DDBJ databases">
        <authorList>
            <person name="de Groot N.N."/>
        </authorList>
    </citation>
    <scope>NUCLEOTIDE SEQUENCE [LARGE SCALE GENOMIC DNA]</scope>
    <source>
        <strain evidence="17 18">DSM 28286</strain>
    </source>
</reference>
<dbReference type="InterPro" id="IPR036291">
    <property type="entry name" value="NAD(P)-bd_dom_sf"/>
</dbReference>
<protein>
    <recommendedName>
        <fullName evidence="6 12">6-phosphogluconate dehydrogenase, decarboxylating</fullName>
        <ecNumber evidence="5 12">1.1.1.44</ecNumber>
    </recommendedName>
</protein>
<evidence type="ECO:0000256" key="9">
    <source>
        <dbReference type="ARBA" id="ARBA00023064"/>
    </source>
</evidence>
<comment type="function">
    <text evidence="1 12">Catalyzes the oxidative decarboxylation of 6-phosphogluconate to ribulose 5-phosphate and CO(2), with concomitant reduction of NADP to NADPH.</text>
</comment>
<evidence type="ECO:0000256" key="7">
    <source>
        <dbReference type="ARBA" id="ARBA00022857"/>
    </source>
</evidence>
<evidence type="ECO:0000313" key="17">
    <source>
        <dbReference type="EMBL" id="SFP99066.1"/>
    </source>
</evidence>
<feature type="binding site" description="in other chain" evidence="14">
    <location>
        <begin position="188"/>
        <end position="189"/>
    </location>
    <ligand>
        <name>substrate</name>
        <note>ligand shared between dimeric partners</note>
    </ligand>
</feature>
<dbReference type="GO" id="GO:0006098">
    <property type="term" value="P:pentose-phosphate shunt"/>
    <property type="evidence" value="ECO:0007669"/>
    <property type="project" value="UniProtKB-UniPathway"/>
</dbReference>
<organism evidence="17 18">
    <name type="scientific">Parafilimonas terrae</name>
    <dbReference type="NCBI Taxonomy" id="1465490"/>
    <lineage>
        <taxon>Bacteria</taxon>
        <taxon>Pseudomonadati</taxon>
        <taxon>Bacteroidota</taxon>
        <taxon>Chitinophagia</taxon>
        <taxon>Chitinophagales</taxon>
        <taxon>Chitinophagaceae</taxon>
        <taxon>Parafilimonas</taxon>
    </lineage>
</organism>
<feature type="binding site" evidence="14">
    <location>
        <position position="448"/>
    </location>
    <ligand>
        <name>substrate</name>
        <note>ligand shared between dimeric partners</note>
    </ligand>
</feature>
<evidence type="ECO:0000313" key="18">
    <source>
        <dbReference type="Proteomes" id="UP000199031"/>
    </source>
</evidence>
<dbReference type="NCBIfam" id="TIGR00873">
    <property type="entry name" value="gnd"/>
    <property type="match status" value="1"/>
</dbReference>
<dbReference type="PRINTS" id="PR00076">
    <property type="entry name" value="6PGDHDRGNASE"/>
</dbReference>
<evidence type="ECO:0000256" key="4">
    <source>
        <dbReference type="ARBA" id="ARBA00011738"/>
    </source>
</evidence>
<evidence type="ECO:0000259" key="16">
    <source>
        <dbReference type="SMART" id="SM01350"/>
    </source>
</evidence>
<dbReference type="UniPathway" id="UPA00115">
    <property type="reaction ID" value="UER00410"/>
</dbReference>
<dbReference type="FunFam" id="3.40.50.720:FF:000007">
    <property type="entry name" value="6-phosphogluconate dehydrogenase, decarboxylating"/>
    <property type="match status" value="1"/>
</dbReference>
<dbReference type="Proteomes" id="UP000199031">
    <property type="component" value="Unassembled WGS sequence"/>
</dbReference>
<evidence type="ECO:0000256" key="12">
    <source>
        <dbReference type="PIRNR" id="PIRNR000109"/>
    </source>
</evidence>
<evidence type="ECO:0000256" key="1">
    <source>
        <dbReference type="ARBA" id="ARBA00002526"/>
    </source>
</evidence>
<proteinExistence type="inferred from homology"/>
<dbReference type="SMART" id="SM01350">
    <property type="entry name" value="6PGD"/>
    <property type="match status" value="1"/>
</dbReference>
<evidence type="ECO:0000256" key="14">
    <source>
        <dbReference type="PIRSR" id="PIRSR000109-2"/>
    </source>
</evidence>
<dbReference type="InterPro" id="IPR013328">
    <property type="entry name" value="6PGD_dom2"/>
</dbReference>
<name>A0A1I5UWK5_9BACT</name>
<dbReference type="OrthoDB" id="9804542at2"/>
<sequence>MAETLYDFGMIGLGVMGSNFLLNMADKGYKAIGFDLDASKAKKLEEEATPGTVVKGVNTLEEMVKQLDKPRRIMMLVPAGKPVDAVIQNLLPLVEKDDIIIDGGNSHYVDTLRRLEELKDKGIHFMGMGVSGGEEGARYGPSIMPGGDFAAWKRVRPVLEAVSAKVNNEPCVAYMGKDAAGHYVKMVHNGIEYAIMQLISEAYDLMKRALGLSNTELAEVFRKWNEEELESFLIEITSKIFLRKDQDTGKEIVDIILDEAGSKGTGKWTSQDSMDLPVSVPTIDIAVAMRIISDYKEERLAASELYQPKIKPSKGNRDAEIKRIKDALYFSTLVAYAQGLNMLHKASTELNMDIPLADVVKIWRGGCIIRSSLLEVFYKVYKKDKTLSNILLNKIIARLVKKTEKNARAVAKLAMQNKIPVMALTSTIGYFDAYCSANMPTNLIQAQRDFFGAHTYQRIDKKGIFHTEWNEEVVQADKHHATTENPQTPII</sequence>
<feature type="binding site" evidence="14">
    <location>
        <position position="454"/>
    </location>
    <ligand>
        <name>substrate</name>
        <note>ligand shared between dimeric partners</note>
    </ligand>
</feature>
<dbReference type="Pfam" id="PF00393">
    <property type="entry name" value="6PGD"/>
    <property type="match status" value="1"/>
</dbReference>
<dbReference type="RefSeq" id="WP_090657207.1">
    <property type="nucleotide sequence ID" value="NZ_FOXQ01000004.1"/>
</dbReference>
<dbReference type="PROSITE" id="PS00461">
    <property type="entry name" value="6PGD"/>
    <property type="match status" value="1"/>
</dbReference>
<gene>
    <name evidence="17" type="ORF">SAMN05444277_10454</name>
</gene>
<comment type="catalytic activity">
    <reaction evidence="11 12 15">
        <text>6-phospho-D-gluconate + NADP(+) = D-ribulose 5-phosphate + CO2 + NADPH</text>
        <dbReference type="Rhea" id="RHEA:10116"/>
        <dbReference type="ChEBI" id="CHEBI:16526"/>
        <dbReference type="ChEBI" id="CHEBI:57783"/>
        <dbReference type="ChEBI" id="CHEBI:58121"/>
        <dbReference type="ChEBI" id="CHEBI:58349"/>
        <dbReference type="ChEBI" id="CHEBI:58759"/>
        <dbReference type="EC" id="1.1.1.44"/>
    </reaction>
</comment>
<keyword evidence="7 12" id="KW-0521">NADP</keyword>
<dbReference type="SUPFAM" id="SSF51735">
    <property type="entry name" value="NAD(P)-binding Rossmann-fold domains"/>
    <property type="match status" value="1"/>
</dbReference>
<dbReference type="GO" id="GO:0019521">
    <property type="term" value="P:D-gluconate metabolic process"/>
    <property type="evidence" value="ECO:0007669"/>
    <property type="project" value="UniProtKB-KW"/>
</dbReference>
<comment type="similarity">
    <text evidence="3 12 15">Belongs to the 6-phosphogluconate dehydrogenase family.</text>
</comment>
<dbReference type="AlphaFoldDB" id="A0A1I5UWK5"/>
<comment type="subunit">
    <text evidence="4 12">Homodimer.</text>
</comment>
<dbReference type="FunFam" id="1.10.1040.10:FF:000032">
    <property type="entry name" value="6-phosphogluconate dehydrogenase, decarboxylating"/>
    <property type="match status" value="1"/>
</dbReference>
<comment type="pathway">
    <text evidence="2 12 15">Carbohydrate degradation; pentose phosphate pathway; D-ribulose 5-phosphate from D-glucose 6-phosphate (oxidative stage): step 3/3.</text>
</comment>
<dbReference type="GO" id="GO:0004616">
    <property type="term" value="F:phosphogluconate dehydrogenase (decarboxylating) activity"/>
    <property type="evidence" value="ECO:0007669"/>
    <property type="project" value="UniProtKB-EC"/>
</dbReference>
<keyword evidence="10 12" id="KW-0570">Pentose shunt</keyword>
<dbReference type="FunFam" id="1.20.5.320:FF:000001">
    <property type="entry name" value="6-phosphogluconate dehydrogenase, decarboxylating"/>
    <property type="match status" value="1"/>
</dbReference>
<feature type="active site" description="Proton donor" evidence="13">
    <location>
        <position position="192"/>
    </location>
</feature>
<evidence type="ECO:0000256" key="15">
    <source>
        <dbReference type="RuleBase" id="RU000485"/>
    </source>
</evidence>
<evidence type="ECO:0000256" key="3">
    <source>
        <dbReference type="ARBA" id="ARBA00008419"/>
    </source>
</evidence>
<feature type="active site" description="Proton acceptor" evidence="13">
    <location>
        <position position="185"/>
    </location>
</feature>
<keyword evidence="8 12" id="KW-0560">Oxidoreductase</keyword>
<dbReference type="InterPro" id="IPR008927">
    <property type="entry name" value="6-PGluconate_DH-like_C_sf"/>
</dbReference>
<dbReference type="InterPro" id="IPR006114">
    <property type="entry name" value="6PGDH_C"/>
</dbReference>
<dbReference type="InterPro" id="IPR006113">
    <property type="entry name" value="6PGDH_Gnd/GntZ"/>
</dbReference>
<feature type="binding site" description="in other chain" evidence="14">
    <location>
        <position position="193"/>
    </location>
    <ligand>
        <name>substrate</name>
        <note>ligand shared between dimeric partners</note>
    </ligand>
</feature>
<feature type="binding site" description="in other chain" evidence="14">
    <location>
        <begin position="131"/>
        <end position="133"/>
    </location>
    <ligand>
        <name>substrate</name>
        <note>ligand shared between dimeric partners</note>
    </ligand>
</feature>
<dbReference type="InterPro" id="IPR006115">
    <property type="entry name" value="6PGDH_NADP-bd"/>
</dbReference>
<dbReference type="EC" id="1.1.1.44" evidence="5 12"/>
<keyword evidence="18" id="KW-1185">Reference proteome</keyword>
<feature type="binding site" description="in other chain" evidence="14">
    <location>
        <position position="105"/>
    </location>
    <ligand>
        <name>substrate</name>
        <note>ligand shared between dimeric partners</note>
    </ligand>
</feature>
<dbReference type="Gene3D" id="1.10.1040.10">
    <property type="entry name" value="N-(1-d-carboxylethyl)-l-norvaline Dehydrogenase, domain 2"/>
    <property type="match status" value="1"/>
</dbReference>
<evidence type="ECO:0000256" key="8">
    <source>
        <dbReference type="ARBA" id="ARBA00023002"/>
    </source>
</evidence>
<dbReference type="SUPFAM" id="SSF48179">
    <property type="entry name" value="6-phosphogluconate dehydrogenase C-terminal domain-like"/>
    <property type="match status" value="1"/>
</dbReference>
<feature type="domain" description="6-phosphogluconate dehydrogenase C-terminal" evidence="16">
    <location>
        <begin position="181"/>
        <end position="470"/>
    </location>
</feature>
<evidence type="ECO:0000256" key="11">
    <source>
        <dbReference type="ARBA" id="ARBA00048640"/>
    </source>
</evidence>
<dbReference type="GO" id="GO:0050661">
    <property type="term" value="F:NADP binding"/>
    <property type="evidence" value="ECO:0007669"/>
    <property type="project" value="InterPro"/>
</dbReference>
<dbReference type="Gene3D" id="1.20.5.320">
    <property type="entry name" value="6-Phosphogluconate Dehydrogenase, domain 3"/>
    <property type="match status" value="1"/>
</dbReference>
<dbReference type="InterPro" id="IPR006184">
    <property type="entry name" value="6PGdom_BS"/>
</dbReference>
<dbReference type="EMBL" id="FOXQ01000004">
    <property type="protein sequence ID" value="SFP99066.1"/>
    <property type="molecule type" value="Genomic_DNA"/>
</dbReference>
<feature type="binding site" description="in other chain" evidence="14">
    <location>
        <position position="263"/>
    </location>
    <ligand>
        <name>substrate</name>
        <note>ligand shared between dimeric partners</note>
    </ligand>
</feature>
<dbReference type="PIRSF" id="PIRSF000109">
    <property type="entry name" value="6PGD"/>
    <property type="match status" value="1"/>
</dbReference>
<accession>A0A1I5UWK5</accession>
<dbReference type="PANTHER" id="PTHR11811">
    <property type="entry name" value="6-PHOSPHOGLUCONATE DEHYDROGENASE"/>
    <property type="match status" value="1"/>
</dbReference>
<feature type="binding site" description="in other chain" evidence="14">
    <location>
        <position position="290"/>
    </location>
    <ligand>
        <name>substrate</name>
        <note>ligand shared between dimeric partners</note>
    </ligand>
</feature>
<evidence type="ECO:0000256" key="2">
    <source>
        <dbReference type="ARBA" id="ARBA00004874"/>
    </source>
</evidence>
<dbReference type="Gene3D" id="3.40.50.720">
    <property type="entry name" value="NAD(P)-binding Rossmann-like Domain"/>
    <property type="match status" value="1"/>
</dbReference>
<evidence type="ECO:0000256" key="13">
    <source>
        <dbReference type="PIRSR" id="PIRSR000109-1"/>
    </source>
</evidence>
<evidence type="ECO:0000256" key="6">
    <source>
        <dbReference type="ARBA" id="ARBA00018193"/>
    </source>
</evidence>
<dbReference type="Pfam" id="PF03446">
    <property type="entry name" value="NAD_binding_2"/>
    <property type="match status" value="1"/>
</dbReference>
<evidence type="ECO:0000256" key="5">
    <source>
        <dbReference type="ARBA" id="ARBA00013011"/>
    </source>
</evidence>
<dbReference type="STRING" id="1465490.SAMN05444277_10454"/>
<keyword evidence="9 15" id="KW-0311">Gluconate utilization</keyword>
<dbReference type="NCBIfam" id="NF006765">
    <property type="entry name" value="PRK09287.1"/>
    <property type="match status" value="1"/>
</dbReference>